<reference evidence="9" key="1">
    <citation type="submission" date="2021-01" db="EMBL/GenBank/DDBJ databases">
        <authorList>
            <person name="Corre E."/>
            <person name="Pelletier E."/>
            <person name="Niang G."/>
            <person name="Scheremetjew M."/>
            <person name="Finn R."/>
            <person name="Kale V."/>
            <person name="Holt S."/>
            <person name="Cochrane G."/>
            <person name="Meng A."/>
            <person name="Brown T."/>
            <person name="Cohen L."/>
        </authorList>
    </citation>
    <scope>NUCLEOTIDE SEQUENCE</scope>
    <source>
        <strain evidence="9">Pop2</strain>
    </source>
</reference>
<evidence type="ECO:0000313" key="9">
    <source>
        <dbReference type="EMBL" id="CAD9357803.1"/>
    </source>
</evidence>
<dbReference type="GO" id="GO:0004656">
    <property type="term" value="F:procollagen-proline 4-dioxygenase activity"/>
    <property type="evidence" value="ECO:0007669"/>
    <property type="project" value="TreeGrafter"/>
</dbReference>
<dbReference type="Pfam" id="PF13640">
    <property type="entry name" value="2OG-FeII_Oxy_3"/>
    <property type="match status" value="1"/>
</dbReference>
<dbReference type="AlphaFoldDB" id="A0A7S2A4Z6"/>
<evidence type="ECO:0000259" key="8">
    <source>
        <dbReference type="PROSITE" id="PS51471"/>
    </source>
</evidence>
<keyword evidence="7" id="KW-0472">Membrane</keyword>
<dbReference type="EMBL" id="HBGN01039371">
    <property type="protein sequence ID" value="CAD9357803.1"/>
    <property type="molecule type" value="Transcribed_RNA"/>
</dbReference>
<keyword evidence="4" id="KW-0560">Oxidoreductase</keyword>
<dbReference type="SMART" id="SM00702">
    <property type="entry name" value="P4Hc"/>
    <property type="match status" value="1"/>
</dbReference>
<protein>
    <recommendedName>
        <fullName evidence="8">Fe2OG dioxygenase domain-containing protein</fullName>
    </recommendedName>
</protein>
<evidence type="ECO:0000256" key="7">
    <source>
        <dbReference type="SAM" id="Phobius"/>
    </source>
</evidence>
<dbReference type="InterPro" id="IPR006620">
    <property type="entry name" value="Pro_4_hyd_alph"/>
</dbReference>
<feature type="region of interest" description="Disordered" evidence="6">
    <location>
        <begin position="1"/>
        <end position="29"/>
    </location>
</feature>
<organism evidence="9">
    <name type="scientific">Ditylum brightwellii</name>
    <dbReference type="NCBI Taxonomy" id="49249"/>
    <lineage>
        <taxon>Eukaryota</taxon>
        <taxon>Sar</taxon>
        <taxon>Stramenopiles</taxon>
        <taxon>Ochrophyta</taxon>
        <taxon>Bacillariophyta</taxon>
        <taxon>Mediophyceae</taxon>
        <taxon>Lithodesmiophycidae</taxon>
        <taxon>Lithodesmiales</taxon>
        <taxon>Lithodesmiaceae</taxon>
        <taxon>Ditylum</taxon>
    </lineage>
</organism>
<proteinExistence type="predicted"/>
<dbReference type="PANTHER" id="PTHR10869:SF226">
    <property type="entry name" value="PROLYL 4-HYDROXYLASE ALPHA SUBUNIT DOMAIN-CONTAINING PROTEIN"/>
    <property type="match status" value="1"/>
</dbReference>
<accession>A0A7S2A4Z6</accession>
<keyword evidence="7" id="KW-1133">Transmembrane helix</keyword>
<dbReference type="GO" id="GO:0005783">
    <property type="term" value="C:endoplasmic reticulum"/>
    <property type="evidence" value="ECO:0007669"/>
    <property type="project" value="TreeGrafter"/>
</dbReference>
<sequence>MAKKRKATTNNNGNSPPYPDPNAETDQPKKKKTAFSVWVVAASIPGIMVAFLVGLGFPDLDEQNYNSFPSPTSKLTTVNKAPRKMLEKGGPPGSWTYGYYADEVSSSSEDGASRAWLYPNGGDGNPKYVSFNSDDDFYSLGRVYNDHGQIVSSRHHFQDGASLYSGPTEPGQHFQWPSIKVGLKRVVPGLSGDDGKPVEIETLTDPNDDDGFSPRIFYVHNFLSTKEADELIRISMAEDNPYKMAQSTAGSHKSWDKEGGRDAVSSTRTSMNAFDISSSTALAIKKRGFRLLRLGEYQESLADGIQILRYELGQAYIAHDDFFPVRQSADHNWNPERGGSNRMATIFLYLSDVDVGGQTVFPKLKRLTNNTSADLVERLSQIDANRGDAKLQDLASKARITRGSWEDQLIRQCQTKFAVPPRKGDAILFYSQKPNGKLDHASLHGACPILSGTKWGANLWVWNACRYSLCKVDPHHPAAELPPNMKAPFH</sequence>
<evidence type="ECO:0000256" key="1">
    <source>
        <dbReference type="ARBA" id="ARBA00001961"/>
    </source>
</evidence>
<dbReference type="PANTHER" id="PTHR10869">
    <property type="entry name" value="PROLYL 4-HYDROXYLASE ALPHA SUBUNIT"/>
    <property type="match status" value="1"/>
</dbReference>
<evidence type="ECO:0000256" key="3">
    <source>
        <dbReference type="ARBA" id="ARBA00022964"/>
    </source>
</evidence>
<name>A0A7S2A4Z6_9STRA</name>
<gene>
    <name evidence="9" type="ORF">DBRI1063_LOCUS25190</name>
</gene>
<keyword evidence="2" id="KW-0479">Metal-binding</keyword>
<keyword evidence="7" id="KW-0812">Transmembrane</keyword>
<dbReference type="Gene3D" id="2.60.120.620">
    <property type="entry name" value="q2cbj1_9rhob like domain"/>
    <property type="match status" value="1"/>
</dbReference>
<dbReference type="InterPro" id="IPR005123">
    <property type="entry name" value="Oxoglu/Fe-dep_dioxygenase_dom"/>
</dbReference>
<feature type="transmembrane region" description="Helical" evidence="7">
    <location>
        <begin position="35"/>
        <end position="57"/>
    </location>
</feature>
<evidence type="ECO:0000256" key="5">
    <source>
        <dbReference type="ARBA" id="ARBA00023004"/>
    </source>
</evidence>
<keyword evidence="3" id="KW-0223">Dioxygenase</keyword>
<comment type="cofactor">
    <cofactor evidence="1">
        <name>L-ascorbate</name>
        <dbReference type="ChEBI" id="CHEBI:38290"/>
    </cofactor>
</comment>
<evidence type="ECO:0000256" key="2">
    <source>
        <dbReference type="ARBA" id="ARBA00022723"/>
    </source>
</evidence>
<feature type="domain" description="Fe2OG dioxygenase" evidence="8">
    <location>
        <begin position="301"/>
        <end position="477"/>
    </location>
</feature>
<keyword evidence="5" id="KW-0408">Iron</keyword>
<dbReference type="InterPro" id="IPR045054">
    <property type="entry name" value="P4HA-like"/>
</dbReference>
<evidence type="ECO:0000256" key="6">
    <source>
        <dbReference type="SAM" id="MobiDB-lite"/>
    </source>
</evidence>
<evidence type="ECO:0000256" key="4">
    <source>
        <dbReference type="ARBA" id="ARBA00023002"/>
    </source>
</evidence>
<dbReference type="GO" id="GO:0005506">
    <property type="term" value="F:iron ion binding"/>
    <property type="evidence" value="ECO:0007669"/>
    <property type="project" value="InterPro"/>
</dbReference>
<dbReference type="GO" id="GO:0031418">
    <property type="term" value="F:L-ascorbic acid binding"/>
    <property type="evidence" value="ECO:0007669"/>
    <property type="project" value="InterPro"/>
</dbReference>
<feature type="region of interest" description="Disordered" evidence="6">
    <location>
        <begin position="247"/>
        <end position="266"/>
    </location>
</feature>
<dbReference type="PROSITE" id="PS51471">
    <property type="entry name" value="FE2OG_OXY"/>
    <property type="match status" value="1"/>
</dbReference>
<dbReference type="InterPro" id="IPR044862">
    <property type="entry name" value="Pro_4_hyd_alph_FE2OG_OXY"/>
</dbReference>